<dbReference type="AlphaFoldDB" id="A0A2R5EK80"/>
<organism evidence="1 2">
    <name type="scientific">Paenibacillus agaridevorans</name>
    <dbReference type="NCBI Taxonomy" id="171404"/>
    <lineage>
        <taxon>Bacteria</taxon>
        <taxon>Bacillati</taxon>
        <taxon>Bacillota</taxon>
        <taxon>Bacilli</taxon>
        <taxon>Bacillales</taxon>
        <taxon>Paenibacillaceae</taxon>
        <taxon>Paenibacillus</taxon>
    </lineage>
</organism>
<dbReference type="EMBL" id="BDQX01000073">
    <property type="protein sequence ID" value="GBG07026.1"/>
    <property type="molecule type" value="Genomic_DNA"/>
</dbReference>
<keyword evidence="2" id="KW-1185">Reference proteome</keyword>
<gene>
    <name evidence="1" type="ORF">PAT3040_01574</name>
</gene>
<evidence type="ECO:0000313" key="2">
    <source>
        <dbReference type="Proteomes" id="UP000245202"/>
    </source>
</evidence>
<dbReference type="Proteomes" id="UP000245202">
    <property type="component" value="Unassembled WGS sequence"/>
</dbReference>
<dbReference type="RefSeq" id="WP_108992165.1">
    <property type="nucleotide sequence ID" value="NZ_BDQX01000073.1"/>
</dbReference>
<protein>
    <submittedName>
        <fullName evidence="1">Uncharacterized protein</fullName>
    </submittedName>
</protein>
<comment type="caution">
    <text evidence="1">The sequence shown here is derived from an EMBL/GenBank/DDBJ whole genome shotgun (WGS) entry which is preliminary data.</text>
</comment>
<sequence>MGRSFANLHIKSSNLEKTVEALKELSEGHGKVLGRKEAQETKEVMLVSQSDENWISVLHEYFVWGTVKKVGKALSGLIEGPVMTTAYMNEELFEVSFYENGDIQAEKIFCEQWTRDEYEQLQEERINDDYLRTAWGIGNEDFDDLINTTSPEQAVDKLSAIVKTSLWSDWEWVPHEETLKERFVKYEF</sequence>
<reference evidence="1 2" key="1">
    <citation type="submission" date="2017-08" db="EMBL/GenBank/DDBJ databases">
        <title>Substantial Increase in Enzyme Production by Combined Drug-Resistance Mutations in Paenibacillus agaridevorans.</title>
        <authorList>
            <person name="Tanaka Y."/>
            <person name="Funane K."/>
            <person name="Hosaka T."/>
            <person name="Shiwa Y."/>
            <person name="Fujita N."/>
            <person name="Miyazaki T."/>
            <person name="Yoshikawa H."/>
            <person name="Murakami K."/>
            <person name="Kasahara K."/>
            <person name="Inaoka T."/>
            <person name="Hiraga Y."/>
            <person name="Ochi K."/>
        </authorList>
    </citation>
    <scope>NUCLEOTIDE SEQUENCE [LARGE SCALE GENOMIC DNA]</scope>
    <source>
        <strain evidence="1 2">T-3040</strain>
    </source>
</reference>
<evidence type="ECO:0000313" key="1">
    <source>
        <dbReference type="EMBL" id="GBG07026.1"/>
    </source>
</evidence>
<proteinExistence type="predicted"/>
<name>A0A2R5EK80_9BACL</name>
<accession>A0A2R5EK80</accession>